<accession>A0ABW5CHS5</accession>
<keyword evidence="2" id="KW-1185">Reference proteome</keyword>
<organism evidence="1 2">
    <name type="scientific">Aureimonas populi</name>
    <dbReference type="NCBI Taxonomy" id="1701758"/>
    <lineage>
        <taxon>Bacteria</taxon>
        <taxon>Pseudomonadati</taxon>
        <taxon>Pseudomonadota</taxon>
        <taxon>Alphaproteobacteria</taxon>
        <taxon>Hyphomicrobiales</taxon>
        <taxon>Aurantimonadaceae</taxon>
        <taxon>Aureimonas</taxon>
    </lineage>
</organism>
<comment type="caution">
    <text evidence="1">The sequence shown here is derived from an EMBL/GenBank/DDBJ whole genome shotgun (WGS) entry which is preliminary data.</text>
</comment>
<reference evidence="2" key="1">
    <citation type="journal article" date="2019" name="Int. J. Syst. Evol. Microbiol.">
        <title>The Global Catalogue of Microorganisms (GCM) 10K type strain sequencing project: providing services to taxonomists for standard genome sequencing and annotation.</title>
        <authorList>
            <consortium name="The Broad Institute Genomics Platform"/>
            <consortium name="The Broad Institute Genome Sequencing Center for Infectious Disease"/>
            <person name="Wu L."/>
            <person name="Ma J."/>
        </authorList>
    </citation>
    <scope>NUCLEOTIDE SEQUENCE [LARGE SCALE GENOMIC DNA]</scope>
    <source>
        <strain evidence="2">ZS-35-S2</strain>
    </source>
</reference>
<evidence type="ECO:0000313" key="1">
    <source>
        <dbReference type="EMBL" id="MFD2236730.1"/>
    </source>
</evidence>
<dbReference type="Pfam" id="PF05013">
    <property type="entry name" value="FGase"/>
    <property type="match status" value="1"/>
</dbReference>
<dbReference type="EMBL" id="JBHUIJ010000005">
    <property type="protein sequence ID" value="MFD2236730.1"/>
    <property type="molecule type" value="Genomic_DNA"/>
</dbReference>
<protein>
    <submittedName>
        <fullName evidence="1">N-formylglutamate amidohydrolase</fullName>
    </submittedName>
</protein>
<sequence length="294" mass="32275">MLITAAGPCPAFELFEPARQTSPFVFCSAHSGRAYPASFLASTRLKGTAIRRSEDLFVDQLFDFVPGLGAPFLIARFPRAYLDVNREPYELDPAMFEGELPAHVNSTSARVAGGLGTIPRIVAERQEIYAGKLAAEEALARIEDIYMPFHETLAGLIERTVEMFGMAILIDCHSMPSTVRALPGGRRPDIVIGDRFGTSAGARIVAAATARLSALGWDVRRNKPYAGGYVTERYGRPRRGVHAIQIELNRALYADEANFLPHHGFEAMRESLRAFVGFFTAEMEAELLRPAAAE</sequence>
<name>A0ABW5CHS5_9HYPH</name>
<gene>
    <name evidence="1" type="ORF">ACFSKQ_04540</name>
</gene>
<dbReference type="Gene3D" id="3.40.630.40">
    <property type="entry name" value="Zn-dependent exopeptidases"/>
    <property type="match status" value="1"/>
</dbReference>
<evidence type="ECO:0000313" key="2">
    <source>
        <dbReference type="Proteomes" id="UP001597371"/>
    </source>
</evidence>
<dbReference type="SUPFAM" id="SSF53187">
    <property type="entry name" value="Zn-dependent exopeptidases"/>
    <property type="match status" value="1"/>
</dbReference>
<dbReference type="RefSeq" id="WP_209740363.1">
    <property type="nucleotide sequence ID" value="NZ_CP072611.1"/>
</dbReference>
<dbReference type="InterPro" id="IPR007709">
    <property type="entry name" value="N-FG_amidohydro"/>
</dbReference>
<proteinExistence type="predicted"/>
<dbReference type="Proteomes" id="UP001597371">
    <property type="component" value="Unassembled WGS sequence"/>
</dbReference>